<evidence type="ECO:0000313" key="1">
    <source>
        <dbReference type="EMBL" id="MXO91222.1"/>
    </source>
</evidence>
<gene>
    <name evidence="1" type="ORF">GRI41_10335</name>
</gene>
<dbReference type="EMBL" id="WTYX01000002">
    <property type="protein sequence ID" value="MXO91222.1"/>
    <property type="molecule type" value="Genomic_DNA"/>
</dbReference>
<comment type="caution">
    <text evidence="1">The sequence shown here is derived from an EMBL/GenBank/DDBJ whole genome shotgun (WGS) entry which is preliminary data.</text>
</comment>
<evidence type="ECO:0000313" key="2">
    <source>
        <dbReference type="Proteomes" id="UP000442714"/>
    </source>
</evidence>
<protein>
    <submittedName>
        <fullName evidence="1">Uncharacterized protein</fullName>
    </submittedName>
</protein>
<name>A0A844ZVB8_9SPHN</name>
<accession>A0A844ZVB8</accession>
<proteinExistence type="predicted"/>
<organism evidence="1 2">
    <name type="scientific">Pontixanthobacter aquaemixtae</name>
    <dbReference type="NCBI Taxonomy" id="1958940"/>
    <lineage>
        <taxon>Bacteria</taxon>
        <taxon>Pseudomonadati</taxon>
        <taxon>Pseudomonadota</taxon>
        <taxon>Alphaproteobacteria</taxon>
        <taxon>Sphingomonadales</taxon>
        <taxon>Erythrobacteraceae</taxon>
        <taxon>Pontixanthobacter</taxon>
    </lineage>
</organism>
<reference evidence="1 2" key="1">
    <citation type="submission" date="2019-12" db="EMBL/GenBank/DDBJ databases">
        <title>Genomic-based taxomic classification of the family Erythrobacteraceae.</title>
        <authorList>
            <person name="Xu L."/>
        </authorList>
    </citation>
    <scope>NUCLEOTIDE SEQUENCE [LARGE SCALE GENOMIC DNA]</scope>
    <source>
        <strain evidence="1 2">KCTC 52763</strain>
    </source>
</reference>
<dbReference type="Proteomes" id="UP000442714">
    <property type="component" value="Unassembled WGS sequence"/>
</dbReference>
<sequence>MAQNAPDVISAQISKGALDVTRRLAARAKRIAIAHGENAIRSHRSDPSRWRKARLLWPLFRKAD</sequence>
<dbReference type="AlphaFoldDB" id="A0A844ZVB8"/>
<keyword evidence="2" id="KW-1185">Reference proteome</keyword>